<dbReference type="Proteomes" id="UP001156627">
    <property type="component" value="Unassembled WGS sequence"/>
</dbReference>
<gene>
    <name evidence="3" type="ORF">GCM10007898_25960</name>
</gene>
<dbReference type="InterPro" id="IPR025198">
    <property type="entry name" value="PPK_N_dom"/>
</dbReference>
<keyword evidence="4" id="KW-1185">Reference proteome</keyword>
<dbReference type="Gene3D" id="1.20.58.310">
    <property type="entry name" value="Polyphosphate kinase N-terminal domain"/>
    <property type="match status" value="1"/>
</dbReference>
<dbReference type="EMBL" id="BSOA01000028">
    <property type="protein sequence ID" value="GLQ89024.1"/>
    <property type="molecule type" value="Genomic_DNA"/>
</dbReference>
<dbReference type="RefSeq" id="WP_284332468.1">
    <property type="nucleotide sequence ID" value="NZ_BSOA01000028.1"/>
</dbReference>
<feature type="domain" description="Polyphosphate kinase N-terminal" evidence="2">
    <location>
        <begin position="2"/>
        <end position="32"/>
    </location>
</feature>
<sequence length="58" mass="6220">MLEPLRYLSIVANKLDEFFEVRVAKLKHTITGSAGPRPAPTIGTIGGGPNRPSRSSSQ</sequence>
<name>A0ABQ5XBI6_9GAMM</name>
<dbReference type="InterPro" id="IPR036832">
    <property type="entry name" value="PPK_N_dom_sf"/>
</dbReference>
<feature type="region of interest" description="Disordered" evidence="1">
    <location>
        <begin position="30"/>
        <end position="58"/>
    </location>
</feature>
<evidence type="ECO:0000313" key="4">
    <source>
        <dbReference type="Proteomes" id="UP001156627"/>
    </source>
</evidence>
<evidence type="ECO:0000256" key="1">
    <source>
        <dbReference type="SAM" id="MobiDB-lite"/>
    </source>
</evidence>
<evidence type="ECO:0000259" key="2">
    <source>
        <dbReference type="Pfam" id="PF13089"/>
    </source>
</evidence>
<proteinExistence type="predicted"/>
<organism evidence="3 4">
    <name type="scientific">Dyella flagellata</name>
    <dbReference type="NCBI Taxonomy" id="1867833"/>
    <lineage>
        <taxon>Bacteria</taxon>
        <taxon>Pseudomonadati</taxon>
        <taxon>Pseudomonadota</taxon>
        <taxon>Gammaproteobacteria</taxon>
        <taxon>Lysobacterales</taxon>
        <taxon>Rhodanobacteraceae</taxon>
        <taxon>Dyella</taxon>
    </lineage>
</organism>
<accession>A0ABQ5XBI6</accession>
<evidence type="ECO:0000313" key="3">
    <source>
        <dbReference type="EMBL" id="GLQ89024.1"/>
    </source>
</evidence>
<dbReference type="Pfam" id="PF13089">
    <property type="entry name" value="PP_kinase_N"/>
    <property type="match status" value="1"/>
</dbReference>
<reference evidence="4" key="1">
    <citation type="journal article" date="2019" name="Int. J. Syst. Evol. Microbiol.">
        <title>The Global Catalogue of Microorganisms (GCM) 10K type strain sequencing project: providing services to taxonomists for standard genome sequencing and annotation.</title>
        <authorList>
            <consortium name="The Broad Institute Genomics Platform"/>
            <consortium name="The Broad Institute Genome Sequencing Center for Infectious Disease"/>
            <person name="Wu L."/>
            <person name="Ma J."/>
        </authorList>
    </citation>
    <scope>NUCLEOTIDE SEQUENCE [LARGE SCALE GENOMIC DNA]</scope>
    <source>
        <strain evidence="4">NBRC 111981</strain>
    </source>
</reference>
<comment type="caution">
    <text evidence="3">The sequence shown here is derived from an EMBL/GenBank/DDBJ whole genome shotgun (WGS) entry which is preliminary data.</text>
</comment>
<protein>
    <recommendedName>
        <fullName evidence="2">Polyphosphate kinase N-terminal domain-containing protein</fullName>
    </recommendedName>
</protein>
<dbReference type="SUPFAM" id="SSF140356">
    <property type="entry name" value="PPK N-terminal domain-like"/>
    <property type="match status" value="1"/>
</dbReference>